<comment type="caution">
    <text evidence="1">The sequence shown here is derived from an EMBL/GenBank/DDBJ whole genome shotgun (WGS) entry which is preliminary data.</text>
</comment>
<name>A0AAJ0FZ31_9HYPO</name>
<dbReference type="AlphaFoldDB" id="A0AAJ0FZ31"/>
<sequence length="416" mass="47237">MRYHRTPNFFRTRHWAKLWQNNIPDLESLQICMGKTGFVAIDAEPWGDQSALVAEIALSLVYPFDRSNFDQCPNTTSQLRSGLRISTHCVKISGREQGRRERSHADDSQTVPLDEVEPTLVNILDSFKTTLAAQRELSSGDRDHPAQLVLIGFDLGFEFRSISTSYPLITEYFTSWVDLQELVKDISQADRAPTMRDSLIALGFGDDRHAIGSIHKKHSSGMDTLRMTALLVGLLFYQNDAPLNIQFTNRRKWSPGKAHGRYMGTGKFFHKTRPKPKEFHPFTAEVLLRGSSLNEISASRLYDMFAHYDPLAAGNGSNKRRNDLMGWVSLPSLEALDYFVKDINGAESEYGGMWQAVSLYDPILTPIRTASELESFKELRLQEEIQEKRSQRTQKKLSMELKMNHITNSPAVCVTT</sequence>
<organism evidence="1 2">
    <name type="scientific">Conoideocrella luteorostrata</name>
    <dbReference type="NCBI Taxonomy" id="1105319"/>
    <lineage>
        <taxon>Eukaryota</taxon>
        <taxon>Fungi</taxon>
        <taxon>Dikarya</taxon>
        <taxon>Ascomycota</taxon>
        <taxon>Pezizomycotina</taxon>
        <taxon>Sordariomycetes</taxon>
        <taxon>Hypocreomycetidae</taxon>
        <taxon>Hypocreales</taxon>
        <taxon>Clavicipitaceae</taxon>
        <taxon>Conoideocrella</taxon>
    </lineage>
</organism>
<accession>A0AAJ0FZ31</accession>
<evidence type="ECO:0000313" key="1">
    <source>
        <dbReference type="EMBL" id="KAK2616460.1"/>
    </source>
</evidence>
<dbReference type="Proteomes" id="UP001251528">
    <property type="component" value="Unassembled WGS sequence"/>
</dbReference>
<keyword evidence="2" id="KW-1185">Reference proteome</keyword>
<dbReference type="EMBL" id="JASWJB010000006">
    <property type="protein sequence ID" value="KAK2616460.1"/>
    <property type="molecule type" value="Genomic_DNA"/>
</dbReference>
<protein>
    <submittedName>
        <fullName evidence="1">Uncharacterized protein</fullName>
    </submittedName>
</protein>
<proteinExistence type="predicted"/>
<gene>
    <name evidence="1" type="ORF">QQS21_000702</name>
</gene>
<reference evidence="1" key="1">
    <citation type="submission" date="2023-06" db="EMBL/GenBank/DDBJ databases">
        <title>Conoideocrella luteorostrata (Hypocreales: Clavicipitaceae), a potential biocontrol fungus for elongate hemlock scale in United States Christmas tree production areas.</title>
        <authorList>
            <person name="Barrett H."/>
            <person name="Lovett B."/>
            <person name="Macias A.M."/>
            <person name="Stajich J.E."/>
            <person name="Kasson M.T."/>
        </authorList>
    </citation>
    <scope>NUCLEOTIDE SEQUENCE</scope>
    <source>
        <strain evidence="1">ARSEF 14590</strain>
    </source>
</reference>
<evidence type="ECO:0000313" key="2">
    <source>
        <dbReference type="Proteomes" id="UP001251528"/>
    </source>
</evidence>